<evidence type="ECO:0000313" key="1">
    <source>
        <dbReference type="Proteomes" id="UP000046395"/>
    </source>
</evidence>
<keyword evidence="1" id="KW-1185">Reference proteome</keyword>
<dbReference type="WBParaSite" id="TMUE_1000005318.1">
    <property type="protein sequence ID" value="TMUE_1000005318.1"/>
    <property type="gene ID" value="WBGene00299257"/>
</dbReference>
<dbReference type="Proteomes" id="UP000046395">
    <property type="component" value="Unassembled WGS sequence"/>
</dbReference>
<name>A0A5S6QDL2_TRIMR</name>
<evidence type="ECO:0000313" key="2">
    <source>
        <dbReference type="WBParaSite" id="TMUE_1000005318.1"/>
    </source>
</evidence>
<reference evidence="2" key="1">
    <citation type="submission" date="2019-12" db="UniProtKB">
        <authorList>
            <consortium name="WormBaseParasite"/>
        </authorList>
    </citation>
    <scope>IDENTIFICATION</scope>
</reference>
<sequence length="310" mass="33003">MVAAFDSAENRAHPLGRSLGSGGAKAFAELTFRAEPSVGRQRKYQRACGFNLSTVLNGSGQFDAFQKVQSQRIRPAGELWTGSFFAKLELVARSGQPVGMDMTPAKAANVHSRTHRPNSRRTVRPAVIARGAPLSTTIRRNASKHQGFALHPCPSTLPCAADASLLVNGDAAMSSMGTSRCPSSGCEPPNLLLPLAACSGGAWTKTRFGDSRMGARGDRAKLGRGRHFVGSFGTTAGPHFKSVAAHGWRNLMLLNELVSPAAASITCARPEVRFLVPDWAVTRLELGQSLVVSGRPCSAISRRRAKPPSF</sequence>
<proteinExistence type="predicted"/>
<protein>
    <submittedName>
        <fullName evidence="2">Uncharacterized protein</fullName>
    </submittedName>
</protein>
<organism evidence="1 2">
    <name type="scientific">Trichuris muris</name>
    <name type="common">Mouse whipworm</name>
    <dbReference type="NCBI Taxonomy" id="70415"/>
    <lineage>
        <taxon>Eukaryota</taxon>
        <taxon>Metazoa</taxon>
        <taxon>Ecdysozoa</taxon>
        <taxon>Nematoda</taxon>
        <taxon>Enoplea</taxon>
        <taxon>Dorylaimia</taxon>
        <taxon>Trichinellida</taxon>
        <taxon>Trichuridae</taxon>
        <taxon>Trichuris</taxon>
    </lineage>
</organism>
<accession>A0A5S6QDL2</accession>
<dbReference type="AlphaFoldDB" id="A0A5S6QDL2"/>